<feature type="transmembrane region" description="Helical" evidence="6">
    <location>
        <begin position="43"/>
        <end position="67"/>
    </location>
</feature>
<feature type="transmembrane region" description="Helical" evidence="6">
    <location>
        <begin position="294"/>
        <end position="318"/>
    </location>
</feature>
<dbReference type="Pfam" id="PF01943">
    <property type="entry name" value="Polysacc_synt"/>
    <property type="match status" value="1"/>
</dbReference>
<evidence type="ECO:0000313" key="8">
    <source>
        <dbReference type="Proteomes" id="UP000762703"/>
    </source>
</evidence>
<feature type="transmembrane region" description="Helical" evidence="6">
    <location>
        <begin position="12"/>
        <end position="31"/>
    </location>
</feature>
<dbReference type="Proteomes" id="UP000762703">
    <property type="component" value="Unassembled WGS sequence"/>
</dbReference>
<comment type="caution">
    <text evidence="7">The sequence shown here is derived from an EMBL/GenBank/DDBJ whole genome shotgun (WGS) entry which is preliminary data.</text>
</comment>
<gene>
    <name evidence="7" type="ORF">E7Z73_05985</name>
</gene>
<proteinExistence type="predicted"/>
<dbReference type="GO" id="GO:0005886">
    <property type="term" value="C:plasma membrane"/>
    <property type="evidence" value="ECO:0007669"/>
    <property type="project" value="UniProtKB-SubCell"/>
</dbReference>
<evidence type="ECO:0000256" key="6">
    <source>
        <dbReference type="SAM" id="Phobius"/>
    </source>
</evidence>
<protein>
    <submittedName>
        <fullName evidence="7">Flippase</fullName>
    </submittedName>
</protein>
<feature type="transmembrane region" description="Helical" evidence="6">
    <location>
        <begin position="87"/>
        <end position="106"/>
    </location>
</feature>
<dbReference type="InterPro" id="IPR002797">
    <property type="entry name" value="Polysacc_synth"/>
</dbReference>
<dbReference type="CDD" id="cd13128">
    <property type="entry name" value="MATE_Wzx_like"/>
    <property type="match status" value="1"/>
</dbReference>
<feature type="transmembrane region" description="Helical" evidence="6">
    <location>
        <begin position="324"/>
        <end position="349"/>
    </location>
</feature>
<dbReference type="RefSeq" id="WP_303736918.1">
    <property type="nucleotide sequence ID" value="NZ_SUTE01000043.1"/>
</dbReference>
<feature type="transmembrane region" description="Helical" evidence="6">
    <location>
        <begin position="144"/>
        <end position="164"/>
    </location>
</feature>
<keyword evidence="4 6" id="KW-1133">Transmembrane helix</keyword>
<feature type="transmembrane region" description="Helical" evidence="6">
    <location>
        <begin position="384"/>
        <end position="403"/>
    </location>
</feature>
<evidence type="ECO:0000256" key="2">
    <source>
        <dbReference type="ARBA" id="ARBA00022475"/>
    </source>
</evidence>
<evidence type="ECO:0000256" key="1">
    <source>
        <dbReference type="ARBA" id="ARBA00004651"/>
    </source>
</evidence>
<keyword evidence="2" id="KW-1003">Cell membrane</keyword>
<evidence type="ECO:0000256" key="3">
    <source>
        <dbReference type="ARBA" id="ARBA00022692"/>
    </source>
</evidence>
<keyword evidence="3 6" id="KW-0812">Transmembrane</keyword>
<name>A0A8T3VM49_9EURY</name>
<accession>A0A8T3VM49</accession>
<feature type="transmembrane region" description="Helical" evidence="6">
    <location>
        <begin position="440"/>
        <end position="461"/>
    </location>
</feature>
<dbReference type="EMBL" id="SUTE01000043">
    <property type="protein sequence ID" value="MBE6505274.1"/>
    <property type="molecule type" value="Genomic_DNA"/>
</dbReference>
<evidence type="ECO:0000256" key="4">
    <source>
        <dbReference type="ARBA" id="ARBA00022989"/>
    </source>
</evidence>
<sequence>MSQVKTIFKNISWLLISQIIASVCGFIWTVLTARYLGVNNYGIMGFAISLNGILAIFMDLGISVYIVREIATDYDSAPYYIGNTIPLKLILSFLVIALTLPCLIIFNYDELTITVTLLFTIETIIKSFLGLFNGSFQAFEKLKYQGIGNTILNTLLLIFILLAIFTDIGIIGIAISYIIANLIALIYEYYVLNKKITKPKFEFDMVFCKNIILASLPFALGGILFIIYYSIDIVMLERIAGSYPTGIYNATYKLISVLTLFNSVYTSVIFPVMSKFYKNNEKLLIIIFEKTVKYLLIIMIPLAIGTMIYSTDIIYLIYGQEYDAASSVLSILIWTVCLLFVNGAFNTLLQSSHKEITTTKTYGIAATFNIVLNLIMIPRFSVNGAAITTVLSDILILIIFSYVAYKMGIRPNKELYYDLMKIIIGSLILGVILYVLNLNIWVAVILGIIIYFIILILLKVFNDDDKYVIKEILNRN</sequence>
<feature type="transmembrane region" description="Helical" evidence="6">
    <location>
        <begin position="361"/>
        <end position="378"/>
    </location>
</feature>
<feature type="transmembrane region" description="Helical" evidence="6">
    <location>
        <begin position="112"/>
        <end position="132"/>
    </location>
</feature>
<comment type="subcellular location">
    <subcellularLocation>
        <location evidence="1">Cell membrane</location>
        <topology evidence="1">Multi-pass membrane protein</topology>
    </subcellularLocation>
</comment>
<evidence type="ECO:0000256" key="5">
    <source>
        <dbReference type="ARBA" id="ARBA00023136"/>
    </source>
</evidence>
<organism evidence="7 8">
    <name type="scientific">Methanobrevibacter millerae</name>
    <dbReference type="NCBI Taxonomy" id="230361"/>
    <lineage>
        <taxon>Archaea</taxon>
        <taxon>Methanobacteriati</taxon>
        <taxon>Methanobacteriota</taxon>
        <taxon>Methanomada group</taxon>
        <taxon>Methanobacteria</taxon>
        <taxon>Methanobacteriales</taxon>
        <taxon>Methanobacteriaceae</taxon>
        <taxon>Methanobrevibacter</taxon>
    </lineage>
</organism>
<dbReference type="AlphaFoldDB" id="A0A8T3VM49"/>
<feature type="transmembrane region" description="Helical" evidence="6">
    <location>
        <begin position="415"/>
        <end position="434"/>
    </location>
</feature>
<dbReference type="PANTHER" id="PTHR30250">
    <property type="entry name" value="PST FAMILY PREDICTED COLANIC ACID TRANSPORTER"/>
    <property type="match status" value="1"/>
</dbReference>
<evidence type="ECO:0000313" key="7">
    <source>
        <dbReference type="EMBL" id="MBE6505274.1"/>
    </source>
</evidence>
<dbReference type="PANTHER" id="PTHR30250:SF11">
    <property type="entry name" value="O-ANTIGEN TRANSPORTER-RELATED"/>
    <property type="match status" value="1"/>
</dbReference>
<dbReference type="InterPro" id="IPR050833">
    <property type="entry name" value="Poly_Biosynth_Transport"/>
</dbReference>
<feature type="transmembrane region" description="Helical" evidence="6">
    <location>
        <begin position="211"/>
        <end position="231"/>
    </location>
</feature>
<reference evidence="7" key="1">
    <citation type="submission" date="2019-04" db="EMBL/GenBank/DDBJ databases">
        <title>Evolution of Biomass-Degrading Anaerobic Consortia Revealed by Metagenomics.</title>
        <authorList>
            <person name="Peng X."/>
        </authorList>
    </citation>
    <scope>NUCLEOTIDE SEQUENCE</scope>
    <source>
        <strain evidence="7">SIG12</strain>
    </source>
</reference>
<keyword evidence="5 6" id="KW-0472">Membrane</keyword>
<feature type="transmembrane region" description="Helical" evidence="6">
    <location>
        <begin position="170"/>
        <end position="190"/>
    </location>
</feature>
<feature type="transmembrane region" description="Helical" evidence="6">
    <location>
        <begin position="251"/>
        <end position="273"/>
    </location>
</feature>